<feature type="transmembrane region" description="Helical" evidence="1">
    <location>
        <begin position="120"/>
        <end position="141"/>
    </location>
</feature>
<name>A0ABQ9F6S4_TEGGR</name>
<feature type="transmembrane region" description="Helical" evidence="1">
    <location>
        <begin position="84"/>
        <end position="100"/>
    </location>
</feature>
<comment type="caution">
    <text evidence="2">The sequence shown here is derived from an EMBL/GenBank/DDBJ whole genome shotgun (WGS) entry which is preliminary data.</text>
</comment>
<protein>
    <recommendedName>
        <fullName evidence="4">TLC domain-containing protein</fullName>
    </recommendedName>
</protein>
<keyword evidence="3" id="KW-1185">Reference proteome</keyword>
<evidence type="ECO:0000313" key="2">
    <source>
        <dbReference type="EMBL" id="KAJ8313088.1"/>
    </source>
</evidence>
<dbReference type="Proteomes" id="UP001217089">
    <property type="component" value="Unassembled WGS sequence"/>
</dbReference>
<feature type="non-terminal residue" evidence="2">
    <location>
        <position position="1"/>
    </location>
</feature>
<feature type="transmembrane region" description="Helical" evidence="1">
    <location>
        <begin position="54"/>
        <end position="78"/>
    </location>
</feature>
<feature type="transmembrane region" description="Helical" evidence="1">
    <location>
        <begin position="153"/>
        <end position="178"/>
    </location>
</feature>
<dbReference type="EMBL" id="JARBDR010000440">
    <property type="protein sequence ID" value="KAJ8313088.1"/>
    <property type="molecule type" value="Genomic_DNA"/>
</dbReference>
<evidence type="ECO:0000256" key="1">
    <source>
        <dbReference type="SAM" id="Phobius"/>
    </source>
</evidence>
<evidence type="ECO:0000313" key="3">
    <source>
        <dbReference type="Proteomes" id="UP001217089"/>
    </source>
</evidence>
<gene>
    <name evidence="2" type="ORF">KUTeg_010461</name>
</gene>
<organism evidence="2 3">
    <name type="scientific">Tegillarca granosa</name>
    <name type="common">Malaysian cockle</name>
    <name type="synonym">Anadara granosa</name>
    <dbReference type="NCBI Taxonomy" id="220873"/>
    <lineage>
        <taxon>Eukaryota</taxon>
        <taxon>Metazoa</taxon>
        <taxon>Spiralia</taxon>
        <taxon>Lophotrochozoa</taxon>
        <taxon>Mollusca</taxon>
        <taxon>Bivalvia</taxon>
        <taxon>Autobranchia</taxon>
        <taxon>Pteriomorphia</taxon>
        <taxon>Arcoida</taxon>
        <taxon>Arcoidea</taxon>
        <taxon>Arcidae</taxon>
        <taxon>Tegillarca</taxon>
    </lineage>
</organism>
<evidence type="ECO:0008006" key="4">
    <source>
        <dbReference type="Google" id="ProtNLM"/>
    </source>
</evidence>
<proteinExistence type="predicted"/>
<dbReference type="PANTHER" id="PTHR13439:SF4">
    <property type="entry name" value="TLC DOMAIN-CONTAINING PROTEIN"/>
    <property type="match status" value="1"/>
</dbReference>
<keyword evidence="1" id="KW-0812">Transmembrane</keyword>
<keyword evidence="1" id="KW-1133">Transmembrane helix</keyword>
<reference evidence="2 3" key="1">
    <citation type="submission" date="2022-12" db="EMBL/GenBank/DDBJ databases">
        <title>Chromosome-level genome of Tegillarca granosa.</title>
        <authorList>
            <person name="Kim J."/>
        </authorList>
    </citation>
    <scope>NUCLEOTIDE SEQUENCE [LARGE SCALE GENOMIC DNA]</scope>
    <source>
        <strain evidence="2">Teg-2019</strain>
        <tissue evidence="2">Adductor muscle</tissue>
    </source>
</reference>
<keyword evidence="1" id="KW-0472">Membrane</keyword>
<dbReference type="PANTHER" id="PTHR13439">
    <property type="entry name" value="CT120 PROTEIN"/>
    <property type="match status" value="1"/>
</dbReference>
<dbReference type="InterPro" id="IPR050846">
    <property type="entry name" value="TLCD"/>
</dbReference>
<accession>A0ABQ9F6S4</accession>
<sequence length="208" mass="24658">NGIIRHFRDSRLASWLLHDVFVNAFLPVVKLYCLQNRNTEVSARRSMAMEKSVYFLDTCFFLWNVGYFMVTSMFWYNFHGRMCIGYNCLALMAEINSFFLHSRKLLQMNNFSFDHWFYKIITLLNLFTFSTCRGFSISRIIYGMLTESHRVGFIYLVTLSMSMFVMTVINLVLFWRLLKSDLLRGSKPKVKLEDKANGNHNYNHIKLN</sequence>